<keyword evidence="2" id="KW-1133">Transmembrane helix</keyword>
<dbReference type="EMBL" id="HBGK01016335">
    <property type="protein sequence ID" value="CAD9279332.1"/>
    <property type="molecule type" value="Transcribed_RNA"/>
</dbReference>
<proteinExistence type="predicted"/>
<reference evidence="3" key="1">
    <citation type="submission" date="2021-01" db="EMBL/GenBank/DDBJ databases">
        <authorList>
            <person name="Corre E."/>
            <person name="Pelletier E."/>
            <person name="Niang G."/>
            <person name="Scheremetjew M."/>
            <person name="Finn R."/>
            <person name="Kale V."/>
            <person name="Holt S."/>
            <person name="Cochrane G."/>
            <person name="Meng A."/>
            <person name="Brown T."/>
            <person name="Cohen L."/>
        </authorList>
    </citation>
    <scope>NUCLEOTIDE SEQUENCE</scope>
    <source>
        <strain evidence="3">CCMP 410</strain>
    </source>
</reference>
<dbReference type="Gene3D" id="3.60.10.10">
    <property type="entry name" value="Endonuclease/exonuclease/phosphatase"/>
    <property type="match status" value="1"/>
</dbReference>
<sequence length="638" mass="70815">MRRRPPQRPEEAIEEMSEADYTTVPREGDLEATSNGEIPESFYADKSKSGFSALSYRSYNCRRRLNIVGIVTIFVVASALVAVELGRRRGHLGEWAKGNFGGAGSFLGSDPALDVQASQGMSAMVAAGRKLRLATWNIAAINNNPFEYWITIKDNPDYEELMVNVEGFLENPGDKDVPVSKVFTQEMFDDLDSKLTGVAGWKSVKPYWNKDFKNRKIVSEFMKDPLLGSKRLASMPDRITNTINVDNRDEPVCRPTVINMYDGDLSTMQKWWKAWSQFIFEQKLSIKTTDGVSEQIPYQMLQPIKKAKYPDITEQEEEDSLPLQTMCGAIFDAILVHMMNTVSKPAVWQPLKKTMVKSLNKMKVPHTLSILETTYIDSDIITLQEVSSSFIDQARSSKLGDAFHIVAPADLDAVRDQNSVIFLSKDSFPGGASSEVTSAVEAAFPPGEKVPVAKGDILAITTTNTDGVPFVVASFHGDTNGLATKPVLTAIVKAMEESTALSSHRLIFGLDANTYENAKPGKQQDVLDWGKHYVAEGLTSCWGDVPDPSNYTTYNARTYLQPQLNKACKKEEKREKGDVNPKDFIVFGQDDFKVVSTWKDNTGKKEYVEDMAFPTLDFPSDHGILATIIEPLEPASGS</sequence>
<evidence type="ECO:0008006" key="4">
    <source>
        <dbReference type="Google" id="ProtNLM"/>
    </source>
</evidence>
<gene>
    <name evidence="3" type="ORF">GOCE00092_LOCUS8241</name>
</gene>
<protein>
    <recommendedName>
        <fullName evidence="4">Endonuclease/exonuclease/phosphatase domain-containing protein</fullName>
    </recommendedName>
</protein>
<keyword evidence="2" id="KW-0812">Transmembrane</keyword>
<evidence type="ECO:0000256" key="2">
    <source>
        <dbReference type="SAM" id="Phobius"/>
    </source>
</evidence>
<evidence type="ECO:0000256" key="1">
    <source>
        <dbReference type="SAM" id="MobiDB-lite"/>
    </source>
</evidence>
<accession>A0A7S1UUX2</accession>
<dbReference type="AlphaFoldDB" id="A0A7S1UUX2"/>
<organism evidence="3">
    <name type="scientific">Grammatophora oceanica</name>
    <dbReference type="NCBI Taxonomy" id="210454"/>
    <lineage>
        <taxon>Eukaryota</taxon>
        <taxon>Sar</taxon>
        <taxon>Stramenopiles</taxon>
        <taxon>Ochrophyta</taxon>
        <taxon>Bacillariophyta</taxon>
        <taxon>Fragilariophyceae</taxon>
        <taxon>Fragilariophycidae</taxon>
        <taxon>Rhabdonematales</taxon>
        <taxon>Grammatophoraceae</taxon>
        <taxon>Grammatophora</taxon>
    </lineage>
</organism>
<evidence type="ECO:0000313" key="3">
    <source>
        <dbReference type="EMBL" id="CAD9279332.1"/>
    </source>
</evidence>
<feature type="transmembrane region" description="Helical" evidence="2">
    <location>
        <begin position="65"/>
        <end position="83"/>
    </location>
</feature>
<dbReference type="InterPro" id="IPR036691">
    <property type="entry name" value="Endo/exonu/phosph_ase_sf"/>
</dbReference>
<feature type="region of interest" description="Disordered" evidence="1">
    <location>
        <begin position="1"/>
        <end position="38"/>
    </location>
</feature>
<dbReference type="SUPFAM" id="SSF56219">
    <property type="entry name" value="DNase I-like"/>
    <property type="match status" value="1"/>
</dbReference>
<keyword evidence="2" id="KW-0472">Membrane</keyword>
<name>A0A7S1UUX2_9STRA</name>